<feature type="chain" id="PRO_5012436789" description="Virus attachment protein p12 family protein" evidence="1">
    <location>
        <begin position="21"/>
        <end position="42"/>
    </location>
</feature>
<evidence type="ECO:0000313" key="3">
    <source>
        <dbReference type="Proteomes" id="UP000190774"/>
    </source>
</evidence>
<evidence type="ECO:0000256" key="1">
    <source>
        <dbReference type="SAM" id="SignalP"/>
    </source>
</evidence>
<organism evidence="2 3">
    <name type="scientific">Prosthecobacter debontii</name>
    <dbReference type="NCBI Taxonomy" id="48467"/>
    <lineage>
        <taxon>Bacteria</taxon>
        <taxon>Pseudomonadati</taxon>
        <taxon>Verrucomicrobiota</taxon>
        <taxon>Verrucomicrobiia</taxon>
        <taxon>Verrucomicrobiales</taxon>
        <taxon>Verrucomicrobiaceae</taxon>
        <taxon>Prosthecobacter</taxon>
    </lineage>
</organism>
<name>A0A1T4YAH5_9BACT</name>
<evidence type="ECO:0000313" key="2">
    <source>
        <dbReference type="EMBL" id="SKA98275.1"/>
    </source>
</evidence>
<sequence length="42" mass="4357">MKAVLILSLAALSLGLSSCANCCKKKTASECSSCSSCEMKKK</sequence>
<dbReference type="AlphaFoldDB" id="A0A1T4YAH5"/>
<proteinExistence type="predicted"/>
<accession>A0A1T4YAH5</accession>
<evidence type="ECO:0008006" key="4">
    <source>
        <dbReference type="Google" id="ProtNLM"/>
    </source>
</evidence>
<dbReference type="PROSITE" id="PS51257">
    <property type="entry name" value="PROKAR_LIPOPROTEIN"/>
    <property type="match status" value="1"/>
</dbReference>
<keyword evidence="1" id="KW-0732">Signal</keyword>
<reference evidence="3" key="1">
    <citation type="submission" date="2017-02" db="EMBL/GenBank/DDBJ databases">
        <authorList>
            <person name="Varghese N."/>
            <person name="Submissions S."/>
        </authorList>
    </citation>
    <scope>NUCLEOTIDE SEQUENCE [LARGE SCALE GENOMIC DNA]</scope>
    <source>
        <strain evidence="3">ATCC 700200</strain>
    </source>
</reference>
<gene>
    <name evidence="2" type="ORF">SAMN02745166_02716</name>
</gene>
<protein>
    <recommendedName>
        <fullName evidence="4">Virus attachment protein p12 family protein</fullName>
    </recommendedName>
</protein>
<dbReference type="Proteomes" id="UP000190774">
    <property type="component" value="Unassembled WGS sequence"/>
</dbReference>
<dbReference type="STRING" id="48467.SAMN02745166_02716"/>
<feature type="signal peptide" evidence="1">
    <location>
        <begin position="1"/>
        <end position="20"/>
    </location>
</feature>
<keyword evidence="3" id="KW-1185">Reference proteome</keyword>
<dbReference type="EMBL" id="FUYE01000008">
    <property type="protein sequence ID" value="SKA98275.1"/>
    <property type="molecule type" value="Genomic_DNA"/>
</dbReference>